<keyword evidence="2" id="KW-0812">Transmembrane</keyword>
<keyword evidence="2" id="KW-1133">Transmembrane helix</keyword>
<feature type="transmembrane region" description="Helical" evidence="2">
    <location>
        <begin position="646"/>
        <end position="666"/>
    </location>
</feature>
<evidence type="ECO:0000256" key="1">
    <source>
        <dbReference type="SAM" id="MobiDB-lite"/>
    </source>
</evidence>
<protein>
    <submittedName>
        <fullName evidence="3">Uncharacterized protein</fullName>
    </submittedName>
</protein>
<feature type="compositionally biased region" description="Low complexity" evidence="1">
    <location>
        <begin position="389"/>
        <end position="401"/>
    </location>
</feature>
<dbReference type="AlphaFoldDB" id="A0A1C7M4B0"/>
<feature type="region of interest" description="Disordered" evidence="1">
    <location>
        <begin position="278"/>
        <end position="531"/>
    </location>
</feature>
<feature type="compositionally biased region" description="Polar residues" evidence="1">
    <location>
        <begin position="88"/>
        <end position="113"/>
    </location>
</feature>
<feature type="compositionally biased region" description="Low complexity" evidence="1">
    <location>
        <begin position="466"/>
        <end position="480"/>
    </location>
</feature>
<feature type="region of interest" description="Disordered" evidence="1">
    <location>
        <begin position="218"/>
        <end position="239"/>
    </location>
</feature>
<accession>A0A1C7M4B0</accession>
<reference evidence="3 4" key="1">
    <citation type="submission" date="2016-03" db="EMBL/GenBank/DDBJ databases">
        <title>Whole genome sequencing of Grifola frondosa 9006-11.</title>
        <authorList>
            <person name="Min B."/>
            <person name="Park H."/>
            <person name="Kim J.-G."/>
            <person name="Cho H."/>
            <person name="Oh Y.-L."/>
            <person name="Kong W.-S."/>
            <person name="Choi I.-G."/>
        </authorList>
    </citation>
    <scope>NUCLEOTIDE SEQUENCE [LARGE SCALE GENOMIC DNA]</scope>
    <source>
        <strain evidence="3 4">9006-11</strain>
    </source>
</reference>
<feature type="region of interest" description="Disordered" evidence="1">
    <location>
        <begin position="28"/>
        <end position="142"/>
    </location>
</feature>
<feature type="compositionally biased region" description="Polar residues" evidence="1">
    <location>
        <begin position="365"/>
        <end position="385"/>
    </location>
</feature>
<proteinExistence type="predicted"/>
<name>A0A1C7M4B0_GRIFR</name>
<comment type="caution">
    <text evidence="3">The sequence shown here is derived from an EMBL/GenBank/DDBJ whole genome shotgun (WGS) entry which is preliminary data.</text>
</comment>
<evidence type="ECO:0000256" key="2">
    <source>
        <dbReference type="SAM" id="Phobius"/>
    </source>
</evidence>
<gene>
    <name evidence="3" type="ORF">A0H81_08458</name>
</gene>
<evidence type="ECO:0000313" key="4">
    <source>
        <dbReference type="Proteomes" id="UP000092993"/>
    </source>
</evidence>
<feature type="compositionally biased region" description="Basic and acidic residues" evidence="1">
    <location>
        <begin position="57"/>
        <end position="67"/>
    </location>
</feature>
<organism evidence="3 4">
    <name type="scientific">Grifola frondosa</name>
    <name type="common">Maitake</name>
    <name type="synonym">Polyporus frondosus</name>
    <dbReference type="NCBI Taxonomy" id="5627"/>
    <lineage>
        <taxon>Eukaryota</taxon>
        <taxon>Fungi</taxon>
        <taxon>Dikarya</taxon>
        <taxon>Basidiomycota</taxon>
        <taxon>Agaricomycotina</taxon>
        <taxon>Agaricomycetes</taxon>
        <taxon>Polyporales</taxon>
        <taxon>Grifolaceae</taxon>
        <taxon>Grifola</taxon>
    </lineage>
</organism>
<dbReference type="EMBL" id="LUGG01000011">
    <property type="protein sequence ID" value="OBZ71246.1"/>
    <property type="molecule type" value="Genomic_DNA"/>
</dbReference>
<dbReference type="OrthoDB" id="3266087at2759"/>
<sequence length="668" mass="72496">MRSRNTGYVTDDDVPAKFSPRHIANLLRSSEAGEELSGLKPPRIRKQSLGATPVTQNEDHALDDTSRVIHSSVSPGKENESAVPGTPSDGQSQASSNGKSIVSPELSSGSHWSTFGRHPGHMTAASKKSHISSVGSSSPRRSIRNTFSRNIESFYSIRVRESVAYIRANIPAIRRRKTDGDIRSKSQPLIPPSSLTFGLTPRKISSLPKIQHIFQLSSDPGRQPVLDSSSLRLRDSASTQPSFQLQVLGEVPALSGEADRHRTAVAEPHAPHVVANQARAAEPCPSSPLIPPRPSPPSLNPQKLLEAVNGGGGSSLRSTSIMGEGDNGSAQPNDVTGTLKGGPSTSTRAGSIGKARSNSRHTFPVASSSRLSEAGLPTSSNSFSPATFPRISSSARPARSSTEPGLTSVLEKSVLETPTYNKGKRKAEDVDITPPDPKRATFALPPESHHVSRAPTSYRHKRARLSSSPSPSPGHSRPSSTHGAANRRNSDSWPSRSDIPHSLRRAASKTASARSGRRPASTVDERRADKRRSMSEISFPLSAIITPHAPSISRSSIYHMRDPRRPPKVMPTPWVVHLRSEAQDASPLQAWFFFIGFILFPIWWVASFMPIPKTRQMGGTDLEKAVTLDDPQVEHDARTWRLRCRIMSVVSFLTYIPFIILVAIFVPR</sequence>
<keyword evidence="2" id="KW-0472">Membrane</keyword>
<keyword evidence="4" id="KW-1185">Reference proteome</keyword>
<feature type="compositionally biased region" description="Pro residues" evidence="1">
    <location>
        <begin position="285"/>
        <end position="299"/>
    </location>
</feature>
<feature type="transmembrane region" description="Helical" evidence="2">
    <location>
        <begin position="588"/>
        <end position="606"/>
    </location>
</feature>
<evidence type="ECO:0000313" key="3">
    <source>
        <dbReference type="EMBL" id="OBZ71246.1"/>
    </source>
</evidence>
<dbReference type="Proteomes" id="UP000092993">
    <property type="component" value="Unassembled WGS sequence"/>
</dbReference>
<feature type="compositionally biased region" description="Low complexity" evidence="1">
    <location>
        <begin position="131"/>
        <end position="140"/>
    </location>
</feature>
<feature type="region of interest" description="Disordered" evidence="1">
    <location>
        <begin position="1"/>
        <end position="20"/>
    </location>
</feature>